<evidence type="ECO:0000313" key="3">
    <source>
        <dbReference type="Proteomes" id="UP000045051"/>
    </source>
</evidence>
<dbReference type="EMBL" id="CDOI01000134">
    <property type="protein sequence ID" value="CEN45547.1"/>
    <property type="molecule type" value="Genomic_DNA"/>
</dbReference>
<reference evidence="2 3" key="1">
    <citation type="submission" date="2015-01" db="EMBL/GenBank/DDBJ databases">
        <authorList>
            <person name="Xiang T."/>
            <person name="Song Y."/>
            <person name="Huang L."/>
            <person name="Wang B."/>
            <person name="Wu P."/>
        </authorList>
    </citation>
    <scope>NUCLEOTIDE SEQUENCE [LARGE SCALE GENOMIC DNA]</scope>
    <source>
        <strain evidence="2 3">CcD38</strain>
    </source>
</reference>
<dbReference type="CDD" id="cd12956">
    <property type="entry name" value="CBM_SusE-F_like"/>
    <property type="match status" value="2"/>
</dbReference>
<dbReference type="InterPro" id="IPR025970">
    <property type="entry name" value="SusE"/>
</dbReference>
<feature type="domain" description="SusE outer membrane protein" evidence="1">
    <location>
        <begin position="24"/>
        <end position="125"/>
    </location>
</feature>
<sequence>MGMKNIFKAGTLFGLLFVATSCEKDEEKAVLNAEAKIEMSLSANTLALDKEKGSETALSVSWETQQLNLNLGHSYSILLESNGKSKEVSVTKSPYSFSHVELNKILLANLELAAGTEAEVKVTLKDAVSNTYSIPTQAKTIKITPYADLIEPTEWGIVGHATPNGWDGPDLPFWKNPTNSNERIAYVALKDGEIKFRKNNAWAENYGDDGKNGSLENGGANIPVTAGIYKIVWNINEKTYTIEKYSWGIIGDGAKGWGDNDDIPLEYDGTTNTWKATGVTLKNGGIKFRFNKAWAVSWGDKNADGVLDQEDDNNIPVTAGTYTITVDFSVTPPTYSIK</sequence>
<dbReference type="PROSITE" id="PS51257">
    <property type="entry name" value="PROKAR_LIPOPROTEIN"/>
    <property type="match status" value="1"/>
</dbReference>
<name>A0A0B7I619_9FLAO</name>
<gene>
    <name evidence="2" type="ORF">CCAND38_240078</name>
</gene>
<evidence type="ECO:0000259" key="1">
    <source>
        <dbReference type="Pfam" id="PF14292"/>
    </source>
</evidence>
<evidence type="ECO:0000313" key="2">
    <source>
        <dbReference type="EMBL" id="CEN45547.1"/>
    </source>
</evidence>
<protein>
    <recommendedName>
        <fullName evidence="1">SusE outer membrane protein domain-containing protein</fullName>
    </recommendedName>
</protein>
<accession>A0A0B7I619</accession>
<dbReference type="Proteomes" id="UP000045051">
    <property type="component" value="Unassembled WGS sequence"/>
</dbReference>
<keyword evidence="3" id="KW-1185">Reference proteome</keyword>
<proteinExistence type="predicted"/>
<dbReference type="AlphaFoldDB" id="A0A0B7I619"/>
<dbReference type="Gene3D" id="2.60.40.3620">
    <property type="match status" value="2"/>
</dbReference>
<dbReference type="Pfam" id="PF14292">
    <property type="entry name" value="SusE"/>
    <property type="match status" value="1"/>
</dbReference>
<organism evidence="2 3">
    <name type="scientific">Capnocytophaga canis</name>
    <dbReference type="NCBI Taxonomy" id="1848903"/>
    <lineage>
        <taxon>Bacteria</taxon>
        <taxon>Pseudomonadati</taxon>
        <taxon>Bacteroidota</taxon>
        <taxon>Flavobacteriia</taxon>
        <taxon>Flavobacteriales</taxon>
        <taxon>Flavobacteriaceae</taxon>
        <taxon>Capnocytophaga</taxon>
    </lineage>
</organism>